<dbReference type="AlphaFoldDB" id="A0A7W7YUB1"/>
<reference evidence="2 3" key="1">
    <citation type="submission" date="2020-08" db="EMBL/GenBank/DDBJ databases">
        <title>Genomic Encyclopedia of Type Strains, Phase IV (KMG-IV): sequencing the most valuable type-strain genomes for metagenomic binning, comparative biology and taxonomic classification.</title>
        <authorList>
            <person name="Goeker M."/>
        </authorList>
    </citation>
    <scope>NUCLEOTIDE SEQUENCE [LARGE SCALE GENOMIC DNA]</scope>
    <source>
        <strain evidence="2 3">DSM 21319</strain>
    </source>
</reference>
<evidence type="ECO:0000313" key="2">
    <source>
        <dbReference type="EMBL" id="MBB5042267.1"/>
    </source>
</evidence>
<dbReference type="Proteomes" id="UP000535406">
    <property type="component" value="Unassembled WGS sequence"/>
</dbReference>
<accession>A0A7W7YUB1</accession>
<dbReference type="EMBL" id="JACHIK010000004">
    <property type="protein sequence ID" value="MBB5042267.1"/>
    <property type="molecule type" value="Genomic_DNA"/>
</dbReference>
<keyword evidence="3" id="KW-1185">Reference proteome</keyword>
<evidence type="ECO:0000256" key="1">
    <source>
        <dbReference type="SAM" id="MobiDB-lite"/>
    </source>
</evidence>
<gene>
    <name evidence="2" type="ORF">HNQ66_001663</name>
</gene>
<feature type="compositionally biased region" description="Acidic residues" evidence="1">
    <location>
        <begin position="253"/>
        <end position="266"/>
    </location>
</feature>
<evidence type="ECO:0008006" key="4">
    <source>
        <dbReference type="Google" id="ProtNLM"/>
    </source>
</evidence>
<dbReference type="RefSeq" id="WP_184142877.1">
    <property type="nucleotide sequence ID" value="NZ_JACHIK010000004.1"/>
</dbReference>
<sequence length="674" mass="72910">MLLDRTSQTIAHFIGYFDMVIEEARLRIRQTEGAVVVENDRPVADFEALAPGFASDFDLKGYIPDVPYRGVAYGFYGGSHFHGSHMSLSFKWQPLELADLDLPSLRLPLPVIEMPTPELFIFAGPGSAHTHMIQVNLLFDNDYVNMTGEPHPLVSTAFVHERMLEYVDEASVYTDRTTFLRTDSYETFGRIAGFLDTLEDDLARQDRPPIHEGAGSEFVATGADVAGIHVNGELREVIPSLEDLLPDRGLAEPPEDPDEEDEETELAETAPPADNLVIDAGANVVANVAAVTNVGIVTPVMSVMGNYHQVDVIAQATIYSDVDDDSRDAGGVAAGHGGSTTQAFNIASFQEVLFEAGGGEAGDGGAPVFPTDWIVSRIDGDVCFMEWIEQYNFVTDNDQLVITSTGSDVTILTGGNTAINVSTFFGMSMYYDLVIIGGDVYDMNVINQVAVLYDNDWLVREGQTPSATTFDSSGNLLWNQASITNVGAGDRFEAMPDYMQNVVQAIDDRDVDMPKGLAGDSLFEGQQTLSVLYITGDFYKLNYVSQVSVLGDADHVSQAAVEYLAENDDAEVTVRTGNNAVVNIAEIVDYDAFGSTTYLGGGLYTDAILIQGGLIEEDDTQPQPVETRLANEVIAFLDDAGDDNPDAADGAITSGHDYSWNTAMPSDAMQTVVA</sequence>
<comment type="caution">
    <text evidence="2">The sequence shown here is derived from an EMBL/GenBank/DDBJ whole genome shotgun (WGS) entry which is preliminary data.</text>
</comment>
<protein>
    <recommendedName>
        <fullName evidence="4">Type I secretion protein</fullName>
    </recommendedName>
</protein>
<evidence type="ECO:0000313" key="3">
    <source>
        <dbReference type="Proteomes" id="UP000535406"/>
    </source>
</evidence>
<feature type="region of interest" description="Disordered" evidence="1">
    <location>
        <begin position="243"/>
        <end position="268"/>
    </location>
</feature>
<proteinExistence type="predicted"/>
<organism evidence="2 3">
    <name type="scientific">Shinella fusca</name>
    <dbReference type="NCBI Taxonomy" id="544480"/>
    <lineage>
        <taxon>Bacteria</taxon>
        <taxon>Pseudomonadati</taxon>
        <taxon>Pseudomonadota</taxon>
        <taxon>Alphaproteobacteria</taxon>
        <taxon>Hyphomicrobiales</taxon>
        <taxon>Rhizobiaceae</taxon>
        <taxon>Shinella</taxon>
    </lineage>
</organism>
<name>A0A7W7YUB1_9HYPH</name>